<name>A0ABS8T723_DATST</name>
<evidence type="ECO:0000313" key="1">
    <source>
        <dbReference type="EMBL" id="MCD7467186.1"/>
    </source>
</evidence>
<dbReference type="Proteomes" id="UP000823775">
    <property type="component" value="Unassembled WGS sequence"/>
</dbReference>
<organism evidence="1 2">
    <name type="scientific">Datura stramonium</name>
    <name type="common">Jimsonweed</name>
    <name type="synonym">Common thornapple</name>
    <dbReference type="NCBI Taxonomy" id="4076"/>
    <lineage>
        <taxon>Eukaryota</taxon>
        <taxon>Viridiplantae</taxon>
        <taxon>Streptophyta</taxon>
        <taxon>Embryophyta</taxon>
        <taxon>Tracheophyta</taxon>
        <taxon>Spermatophyta</taxon>
        <taxon>Magnoliopsida</taxon>
        <taxon>eudicotyledons</taxon>
        <taxon>Gunneridae</taxon>
        <taxon>Pentapetalae</taxon>
        <taxon>asterids</taxon>
        <taxon>lamiids</taxon>
        <taxon>Solanales</taxon>
        <taxon>Solanaceae</taxon>
        <taxon>Solanoideae</taxon>
        <taxon>Datureae</taxon>
        <taxon>Datura</taxon>
    </lineage>
</organism>
<accession>A0ABS8T723</accession>
<protein>
    <submittedName>
        <fullName evidence="1">Uncharacterized protein</fullName>
    </submittedName>
</protein>
<gene>
    <name evidence="1" type="ORF">HAX54_004463</name>
</gene>
<sequence length="68" mass="7755">MQVDLAKRTVYLNRMIKWYNADFGQEKEILNWITGYLDATKAGLLTHLMGDGGPVNIVYSSFDWSLNA</sequence>
<dbReference type="PANTHER" id="PTHR46361:SF1">
    <property type="entry name" value="F26K24.21 PROTEIN"/>
    <property type="match status" value="1"/>
</dbReference>
<reference evidence="1 2" key="1">
    <citation type="journal article" date="2021" name="BMC Genomics">
        <title>Datura genome reveals duplications of psychoactive alkaloid biosynthetic genes and high mutation rate following tissue culture.</title>
        <authorList>
            <person name="Rajewski A."/>
            <person name="Carter-House D."/>
            <person name="Stajich J."/>
            <person name="Litt A."/>
        </authorList>
    </citation>
    <scope>NUCLEOTIDE SEQUENCE [LARGE SCALE GENOMIC DNA]</scope>
    <source>
        <strain evidence="1">AR-01</strain>
    </source>
</reference>
<evidence type="ECO:0000313" key="2">
    <source>
        <dbReference type="Proteomes" id="UP000823775"/>
    </source>
</evidence>
<comment type="caution">
    <text evidence="1">The sequence shown here is derived from an EMBL/GenBank/DDBJ whole genome shotgun (WGS) entry which is preliminary data.</text>
</comment>
<dbReference type="EMBL" id="JACEIK010001205">
    <property type="protein sequence ID" value="MCD7467186.1"/>
    <property type="molecule type" value="Genomic_DNA"/>
</dbReference>
<proteinExistence type="predicted"/>
<keyword evidence="2" id="KW-1185">Reference proteome</keyword>
<dbReference type="PANTHER" id="PTHR46361">
    <property type="entry name" value="ELECTRON CARRIER/ PROTEIN DISULFIDE OXIDOREDUCTASE"/>
    <property type="match status" value="1"/>
</dbReference>